<name>A0A9P9IB83_9HYPO</name>
<dbReference type="OrthoDB" id="5103330at2759"/>
<dbReference type="EMBL" id="JAGMUV010000034">
    <property type="protein sequence ID" value="KAH7113597.1"/>
    <property type="molecule type" value="Genomic_DNA"/>
</dbReference>
<protein>
    <submittedName>
        <fullName evidence="2">Uncharacterized protein</fullName>
    </submittedName>
</protein>
<evidence type="ECO:0000313" key="2">
    <source>
        <dbReference type="EMBL" id="KAH7113597.1"/>
    </source>
</evidence>
<accession>A0A9P9IB83</accession>
<evidence type="ECO:0000256" key="1">
    <source>
        <dbReference type="SAM" id="MobiDB-lite"/>
    </source>
</evidence>
<comment type="caution">
    <text evidence="2">The sequence shown here is derived from an EMBL/GenBank/DDBJ whole genome shotgun (WGS) entry which is preliminary data.</text>
</comment>
<feature type="region of interest" description="Disordered" evidence="1">
    <location>
        <begin position="179"/>
        <end position="207"/>
    </location>
</feature>
<sequence length="474" mass="54369">MPMHKKKASQRNCDTPLWTACRLWTYFTAKGRIDYFVIEGPSPSPSTPISSRGGSTLGLLTPPLSQEEGNLFNGLKADIDQASRDLDEKAGVVQDVEESRADRVPWLVHTGFPTHMRELRDAEIQSPYSLPPKKLLDGDGGGEGEDDSDLIRILIATEATLRDAYRLCSDKSLDRKMAQQRAKRLNEFRDAGGSSNGKPGGSRSFKNESSLTSYFRRMKQLLVYYYRVVFYEDGHFTRENEDQVLPRDVIEPTPQQEPAMQGTIGALREQDERAKEKPANREQDDDERDAELKHAIRNFYVALICQTVGSRPFRSTVLSFCAMLSRKKVLKRKEVKDGELLKQGVWHEPGNFNSNLSALTWTAQLVLFDFVCFHKQDDEDGIPELLEKMCKRYFQQMAETPFGHILQWRLYLFAASRTAFTKNQARWSLDGQQGSNPLHCKSTWTTYKWPISITSTCRHSDYVIIHYTWTRKWM</sequence>
<dbReference type="AlphaFoldDB" id="A0A9P9IB83"/>
<organism evidence="2 3">
    <name type="scientific">Dactylonectria macrodidyma</name>
    <dbReference type="NCBI Taxonomy" id="307937"/>
    <lineage>
        <taxon>Eukaryota</taxon>
        <taxon>Fungi</taxon>
        <taxon>Dikarya</taxon>
        <taxon>Ascomycota</taxon>
        <taxon>Pezizomycotina</taxon>
        <taxon>Sordariomycetes</taxon>
        <taxon>Hypocreomycetidae</taxon>
        <taxon>Hypocreales</taxon>
        <taxon>Nectriaceae</taxon>
        <taxon>Dactylonectria</taxon>
    </lineage>
</organism>
<feature type="region of interest" description="Disordered" evidence="1">
    <location>
        <begin position="268"/>
        <end position="288"/>
    </location>
</feature>
<gene>
    <name evidence="2" type="ORF">EDB81DRAFT_307130</name>
</gene>
<feature type="compositionally biased region" description="Basic and acidic residues" evidence="1">
    <location>
        <begin position="268"/>
        <end position="282"/>
    </location>
</feature>
<reference evidence="2" key="1">
    <citation type="journal article" date="2021" name="Nat. Commun.">
        <title>Genetic determinants of endophytism in the Arabidopsis root mycobiome.</title>
        <authorList>
            <person name="Mesny F."/>
            <person name="Miyauchi S."/>
            <person name="Thiergart T."/>
            <person name="Pickel B."/>
            <person name="Atanasova L."/>
            <person name="Karlsson M."/>
            <person name="Huettel B."/>
            <person name="Barry K.W."/>
            <person name="Haridas S."/>
            <person name="Chen C."/>
            <person name="Bauer D."/>
            <person name="Andreopoulos W."/>
            <person name="Pangilinan J."/>
            <person name="LaButti K."/>
            <person name="Riley R."/>
            <person name="Lipzen A."/>
            <person name="Clum A."/>
            <person name="Drula E."/>
            <person name="Henrissat B."/>
            <person name="Kohler A."/>
            <person name="Grigoriev I.V."/>
            <person name="Martin F.M."/>
            <person name="Hacquard S."/>
        </authorList>
    </citation>
    <scope>NUCLEOTIDE SEQUENCE</scope>
    <source>
        <strain evidence="2">MPI-CAGE-AT-0147</strain>
    </source>
</reference>
<evidence type="ECO:0000313" key="3">
    <source>
        <dbReference type="Proteomes" id="UP000738349"/>
    </source>
</evidence>
<keyword evidence="3" id="KW-1185">Reference proteome</keyword>
<proteinExistence type="predicted"/>
<dbReference type="Proteomes" id="UP000738349">
    <property type="component" value="Unassembled WGS sequence"/>
</dbReference>